<evidence type="ECO:0000313" key="2">
    <source>
        <dbReference type="EMBL" id="MPM42467.1"/>
    </source>
</evidence>
<organism evidence="2">
    <name type="scientific">bioreactor metagenome</name>
    <dbReference type="NCBI Taxonomy" id="1076179"/>
    <lineage>
        <taxon>unclassified sequences</taxon>
        <taxon>metagenomes</taxon>
        <taxon>ecological metagenomes</taxon>
    </lineage>
</organism>
<accession>A0A644ZP07</accession>
<proteinExistence type="predicted"/>
<evidence type="ECO:0008006" key="3">
    <source>
        <dbReference type="Google" id="ProtNLM"/>
    </source>
</evidence>
<keyword evidence="1" id="KW-0472">Membrane</keyword>
<reference evidence="2" key="1">
    <citation type="submission" date="2019-08" db="EMBL/GenBank/DDBJ databases">
        <authorList>
            <person name="Kucharzyk K."/>
            <person name="Murdoch R.W."/>
            <person name="Higgins S."/>
            <person name="Loffler F."/>
        </authorList>
    </citation>
    <scope>NUCLEOTIDE SEQUENCE</scope>
</reference>
<sequence>MALDPVEISLELIDRKVKFLGTSTTNHDRPIQFDYTPPLGTGDGYAGIELLTMSFAGCVSTAVVGLLKRRGKNVRSYEMRIKGIKHEEPLFLEAIEFTCVIASDDTSEDDMRQILAIAEQISPAWIAIRGNVKVTGGFLLNQN</sequence>
<evidence type="ECO:0000256" key="1">
    <source>
        <dbReference type="SAM" id="Phobius"/>
    </source>
</evidence>
<keyword evidence="1" id="KW-1133">Transmembrane helix</keyword>
<dbReference type="AlphaFoldDB" id="A0A644ZP07"/>
<gene>
    <name evidence="2" type="ORF">SDC9_89132</name>
</gene>
<dbReference type="SUPFAM" id="SSF82784">
    <property type="entry name" value="OsmC-like"/>
    <property type="match status" value="1"/>
</dbReference>
<name>A0A644ZP07_9ZZZZ</name>
<protein>
    <recommendedName>
        <fullName evidence="3">Protein YhfA</fullName>
    </recommendedName>
</protein>
<dbReference type="PANTHER" id="PTHR34352">
    <property type="entry name" value="PROTEIN YHFA"/>
    <property type="match status" value="1"/>
</dbReference>
<dbReference type="InterPro" id="IPR015946">
    <property type="entry name" value="KH_dom-like_a/b"/>
</dbReference>
<keyword evidence="1" id="KW-0812">Transmembrane</keyword>
<dbReference type="EMBL" id="VSSQ01009742">
    <property type="protein sequence ID" value="MPM42467.1"/>
    <property type="molecule type" value="Genomic_DNA"/>
</dbReference>
<dbReference type="InterPro" id="IPR003718">
    <property type="entry name" value="OsmC/Ohr_fam"/>
</dbReference>
<dbReference type="InterPro" id="IPR036102">
    <property type="entry name" value="OsmC/Ohrsf"/>
</dbReference>
<comment type="caution">
    <text evidence="2">The sequence shown here is derived from an EMBL/GenBank/DDBJ whole genome shotgun (WGS) entry which is preliminary data.</text>
</comment>
<dbReference type="Gene3D" id="3.30.300.20">
    <property type="match status" value="1"/>
</dbReference>
<dbReference type="PANTHER" id="PTHR34352:SF1">
    <property type="entry name" value="PROTEIN YHFA"/>
    <property type="match status" value="1"/>
</dbReference>
<dbReference type="Pfam" id="PF02566">
    <property type="entry name" value="OsmC"/>
    <property type="match status" value="1"/>
</dbReference>
<feature type="transmembrane region" description="Helical" evidence="1">
    <location>
        <begin position="45"/>
        <end position="67"/>
    </location>
</feature>